<dbReference type="EMBL" id="RHFK02000018">
    <property type="protein sequence ID" value="TWW61040.1"/>
    <property type="molecule type" value="Genomic_DNA"/>
</dbReference>
<dbReference type="Proteomes" id="UP000324091">
    <property type="component" value="Chromosome 5"/>
</dbReference>
<gene>
    <name evidence="1" type="ORF">D4764_05G0011300</name>
</gene>
<name>A0A5C6N5K5_9TELE</name>
<dbReference type="AlphaFoldDB" id="A0A5C6N5K5"/>
<sequence>MSGPGERNQKTLRKKSWSGTEGWLGEERRLWARSECWSIADVAGRGLPSAQVPYGGMAGLQLIWVVRPAEPVSRNEHAVWQCQEGWCFLPPSFRLERFAVRARVLVCTGQLAAGWCQWVALPQREPLTEWWRHQIQSAQITSPTGPTAALAQSFSSGLSPVRSRSLPSLPFARRNGAET</sequence>
<proteinExistence type="predicted"/>
<accession>A0A5C6N5K5</accession>
<evidence type="ECO:0000313" key="2">
    <source>
        <dbReference type="Proteomes" id="UP000324091"/>
    </source>
</evidence>
<protein>
    <submittedName>
        <fullName evidence="1">Uncharacterized protein</fullName>
    </submittedName>
</protein>
<keyword evidence="2" id="KW-1185">Reference proteome</keyword>
<organism evidence="1 2">
    <name type="scientific">Takifugu flavidus</name>
    <name type="common">sansaifugu</name>
    <dbReference type="NCBI Taxonomy" id="433684"/>
    <lineage>
        <taxon>Eukaryota</taxon>
        <taxon>Metazoa</taxon>
        <taxon>Chordata</taxon>
        <taxon>Craniata</taxon>
        <taxon>Vertebrata</taxon>
        <taxon>Euteleostomi</taxon>
        <taxon>Actinopterygii</taxon>
        <taxon>Neopterygii</taxon>
        <taxon>Teleostei</taxon>
        <taxon>Neoteleostei</taxon>
        <taxon>Acanthomorphata</taxon>
        <taxon>Eupercaria</taxon>
        <taxon>Tetraodontiformes</taxon>
        <taxon>Tetradontoidea</taxon>
        <taxon>Tetraodontidae</taxon>
        <taxon>Takifugu</taxon>
    </lineage>
</organism>
<comment type="caution">
    <text evidence="1">The sequence shown here is derived from an EMBL/GenBank/DDBJ whole genome shotgun (WGS) entry which is preliminary data.</text>
</comment>
<evidence type="ECO:0000313" key="1">
    <source>
        <dbReference type="EMBL" id="TWW61040.1"/>
    </source>
</evidence>
<reference evidence="1 2" key="1">
    <citation type="submission" date="2019-04" db="EMBL/GenBank/DDBJ databases">
        <title>Chromosome genome assembly for Takifugu flavidus.</title>
        <authorList>
            <person name="Xiao S."/>
        </authorList>
    </citation>
    <scope>NUCLEOTIDE SEQUENCE [LARGE SCALE GENOMIC DNA]</scope>
    <source>
        <strain evidence="1">HTHZ2018</strain>
        <tissue evidence="1">Muscle</tissue>
    </source>
</reference>